<keyword evidence="3 9" id="KW-1003">Cell membrane</keyword>
<dbReference type="Pfam" id="PF07549">
    <property type="entry name" value="Sec_GG"/>
    <property type="match status" value="1"/>
</dbReference>
<organism evidence="15 16">
    <name type="scientific">Niabella digestorum</name>
    <dbReference type="NCBI Taxonomy" id="3117701"/>
    <lineage>
        <taxon>Bacteria</taxon>
        <taxon>Pseudomonadati</taxon>
        <taxon>Bacteroidota</taxon>
        <taxon>Chitinophagia</taxon>
        <taxon>Chitinophagales</taxon>
        <taxon>Chitinophagaceae</taxon>
        <taxon>Niabella</taxon>
    </lineage>
</organism>
<comment type="similarity">
    <text evidence="9">Belongs to the SecD/SecF family. SecD subfamily.</text>
</comment>
<keyword evidence="4 9" id="KW-0812">Transmembrane</keyword>
<evidence type="ECO:0000313" key="16">
    <source>
        <dbReference type="Proteomes" id="UP001357452"/>
    </source>
</evidence>
<feature type="transmembrane region" description="Helical" evidence="9">
    <location>
        <begin position="538"/>
        <end position="557"/>
    </location>
</feature>
<comment type="function">
    <text evidence="9">Part of the Sec protein translocase complex. Interacts with the SecYEG preprotein conducting channel. SecDF uses the proton motive force (PMF) to complete protein translocation after the ATP-dependent function of SecA.</text>
</comment>
<evidence type="ECO:0000256" key="9">
    <source>
        <dbReference type="HAMAP-Rule" id="MF_01463"/>
    </source>
</evidence>
<comment type="subunit">
    <text evidence="9">Forms a complex with SecF. Part of the essential Sec protein translocation apparatus which comprises SecA, SecYEG and auxiliary proteins SecDF. Other proteins may also be involved.</text>
</comment>
<evidence type="ECO:0000259" key="14">
    <source>
        <dbReference type="Pfam" id="PF22599"/>
    </source>
</evidence>
<dbReference type="Gene3D" id="1.20.1640.10">
    <property type="entry name" value="Multidrug efflux transporter AcrB transmembrane domain"/>
    <property type="match status" value="2"/>
</dbReference>
<feature type="domain" description="Protein export membrane protein SecD/SecF C-terminal" evidence="12">
    <location>
        <begin position="518"/>
        <end position="687"/>
    </location>
</feature>
<dbReference type="InterPro" id="IPR022646">
    <property type="entry name" value="SecD/SecF_CS"/>
</dbReference>
<dbReference type="NCBIfam" id="NF009585">
    <property type="entry name" value="PRK13024.1-5"/>
    <property type="match status" value="1"/>
</dbReference>
<dbReference type="Gene3D" id="3.30.70.3220">
    <property type="match status" value="1"/>
</dbReference>
<protein>
    <recommendedName>
        <fullName evidence="9 10">Multifunctional fusion protein</fullName>
    </recommendedName>
    <domain>
        <recommendedName>
            <fullName evidence="9">Protein translocase subunit SecD</fullName>
        </recommendedName>
    </domain>
    <domain>
        <recommendedName>
            <fullName evidence="10">Protein-export membrane protein SecF</fullName>
        </recommendedName>
    </domain>
</protein>
<dbReference type="NCBIfam" id="TIGR00916">
    <property type="entry name" value="2A0604s01"/>
    <property type="match status" value="1"/>
</dbReference>
<dbReference type="SUPFAM" id="SSF82866">
    <property type="entry name" value="Multidrug efflux transporter AcrB transmembrane domain"/>
    <property type="match status" value="2"/>
</dbReference>
<name>A0ABU7RJB7_9BACT</name>
<reference evidence="15 16" key="1">
    <citation type="submission" date="2024-01" db="EMBL/GenBank/DDBJ databases">
        <title>Niabella digestum sp. nov., isolated from waste digestion system.</title>
        <authorList>
            <person name="Zhang L."/>
        </authorList>
    </citation>
    <scope>NUCLEOTIDE SEQUENCE [LARGE SCALE GENOMIC DNA]</scope>
    <source>
        <strain evidence="15 16">A18</strain>
    </source>
</reference>
<evidence type="ECO:0000259" key="13">
    <source>
        <dbReference type="Pfam" id="PF21760"/>
    </source>
</evidence>
<keyword evidence="6 9" id="KW-1133">Transmembrane helix</keyword>
<dbReference type="HAMAP" id="MF_01463_B">
    <property type="entry name" value="SecD_B"/>
    <property type="match status" value="1"/>
</dbReference>
<feature type="transmembrane region" description="Helical" evidence="9">
    <location>
        <begin position="851"/>
        <end position="869"/>
    </location>
</feature>
<evidence type="ECO:0000256" key="10">
    <source>
        <dbReference type="HAMAP-Rule" id="MF_01464"/>
    </source>
</evidence>
<keyword evidence="2 9" id="KW-0813">Transport</keyword>
<comment type="subunit">
    <text evidence="10">Forms a complex with SecD. Part of the essential Sec protein translocation apparatus which comprises SecA, SecYEG and auxiliary proteins SecDF. Other proteins may also be involved.</text>
</comment>
<comment type="caution">
    <text evidence="15">The sequence shown here is derived from an EMBL/GenBank/DDBJ whole genome shotgun (WGS) entry which is preliminary data.</text>
</comment>
<dbReference type="InterPro" id="IPR048634">
    <property type="entry name" value="SecD_SecF_C"/>
</dbReference>
<dbReference type="Gene3D" id="3.30.1360.200">
    <property type="match status" value="1"/>
</dbReference>
<keyword evidence="8 9" id="KW-0472">Membrane</keyword>
<dbReference type="Pfam" id="PF22599">
    <property type="entry name" value="SecDF_P1_head"/>
    <property type="match status" value="1"/>
</dbReference>
<feature type="transmembrane region" description="Helical" evidence="9">
    <location>
        <begin position="876"/>
        <end position="898"/>
    </location>
</feature>
<feature type="transmembrane region" description="Helical" evidence="9">
    <location>
        <begin position="590"/>
        <end position="612"/>
    </location>
</feature>
<feature type="transmembrane region" description="Helical" evidence="9">
    <location>
        <begin position="562"/>
        <end position="584"/>
    </location>
</feature>
<dbReference type="PRINTS" id="PR01755">
    <property type="entry name" value="SECFTRNLCASE"/>
</dbReference>
<feature type="domain" description="Protein translocase subunit SecDF P1" evidence="13">
    <location>
        <begin position="210"/>
        <end position="266"/>
    </location>
</feature>
<feature type="transmembrane region" description="Helical" evidence="9">
    <location>
        <begin position="7"/>
        <end position="28"/>
    </location>
</feature>
<dbReference type="InterPro" id="IPR054384">
    <property type="entry name" value="SecDF_P1_head"/>
</dbReference>
<dbReference type="PANTHER" id="PTHR30081">
    <property type="entry name" value="PROTEIN-EXPORT MEMBRANE PROTEIN SEC"/>
    <property type="match status" value="1"/>
</dbReference>
<evidence type="ECO:0000259" key="12">
    <source>
        <dbReference type="Pfam" id="PF02355"/>
    </source>
</evidence>
<evidence type="ECO:0000256" key="4">
    <source>
        <dbReference type="ARBA" id="ARBA00022692"/>
    </source>
</evidence>
<keyword evidence="5 9" id="KW-0653">Protein transport</keyword>
<dbReference type="HAMAP" id="MF_01464_B">
    <property type="entry name" value="SecF_B"/>
    <property type="match status" value="1"/>
</dbReference>
<dbReference type="EMBL" id="JAZGLY010000007">
    <property type="protein sequence ID" value="MEE6187877.1"/>
    <property type="molecule type" value="Genomic_DNA"/>
</dbReference>
<feature type="transmembrane region" description="Helical" evidence="9">
    <location>
        <begin position="910"/>
        <end position="931"/>
    </location>
</feature>
<feature type="domain" description="SecDF P1 head subdomain" evidence="14">
    <location>
        <begin position="421"/>
        <end position="516"/>
    </location>
</feature>
<evidence type="ECO:0000256" key="11">
    <source>
        <dbReference type="SAM" id="MobiDB-lite"/>
    </source>
</evidence>
<feature type="domain" description="Protein export membrane protein SecD/SecF C-terminal" evidence="12">
    <location>
        <begin position="829"/>
        <end position="1013"/>
    </location>
</feature>
<dbReference type="Pfam" id="PF21760">
    <property type="entry name" value="SecD_1st"/>
    <property type="match status" value="1"/>
</dbReference>
<keyword evidence="7 9" id="KW-0811">Translocation</keyword>
<comment type="subcellular location">
    <subcellularLocation>
        <location evidence="1 9">Cell membrane</location>
        <topology evidence="1 9">Multi-pass membrane protein</topology>
    </subcellularLocation>
</comment>
<dbReference type="InterPro" id="IPR005791">
    <property type="entry name" value="SecD"/>
</dbReference>
<evidence type="ECO:0000256" key="6">
    <source>
        <dbReference type="ARBA" id="ARBA00022989"/>
    </source>
</evidence>
<evidence type="ECO:0000256" key="2">
    <source>
        <dbReference type="ARBA" id="ARBA00022448"/>
    </source>
</evidence>
<dbReference type="RefSeq" id="WP_330975283.1">
    <property type="nucleotide sequence ID" value="NZ_JAZGLY010000007.1"/>
</dbReference>
<feature type="transmembrane region" description="Helical" evidence="9">
    <location>
        <begin position="961"/>
        <end position="980"/>
    </location>
</feature>
<dbReference type="NCBIfam" id="TIGR01129">
    <property type="entry name" value="secD"/>
    <property type="match status" value="1"/>
</dbReference>
<dbReference type="InterPro" id="IPR055344">
    <property type="entry name" value="SecD_SecF_C_bact"/>
</dbReference>
<feature type="transmembrane region" description="Helical" evidence="9">
    <location>
        <begin position="633"/>
        <end position="655"/>
    </location>
</feature>
<accession>A0ABU7RJB7</accession>
<feature type="transmembrane region" description="Helical" evidence="9">
    <location>
        <begin position="986"/>
        <end position="1010"/>
    </location>
</feature>
<dbReference type="Proteomes" id="UP001357452">
    <property type="component" value="Unassembled WGS sequence"/>
</dbReference>
<feature type="compositionally biased region" description="Low complexity" evidence="11">
    <location>
        <begin position="299"/>
        <end position="319"/>
    </location>
</feature>
<dbReference type="InterPro" id="IPR022645">
    <property type="entry name" value="SecD/SecF_bac"/>
</dbReference>
<dbReference type="PANTHER" id="PTHR30081:SF1">
    <property type="entry name" value="PROTEIN TRANSLOCASE SUBUNIT SECD"/>
    <property type="match status" value="1"/>
</dbReference>
<dbReference type="InterPro" id="IPR022813">
    <property type="entry name" value="SecD/SecF_arch_bac"/>
</dbReference>
<proteinExistence type="inferred from homology"/>
<evidence type="ECO:0000256" key="8">
    <source>
        <dbReference type="ARBA" id="ARBA00023136"/>
    </source>
</evidence>
<evidence type="ECO:0000256" key="1">
    <source>
        <dbReference type="ARBA" id="ARBA00004651"/>
    </source>
</evidence>
<dbReference type="Pfam" id="PF02355">
    <property type="entry name" value="SecD_SecF_C"/>
    <property type="match status" value="2"/>
</dbReference>
<feature type="transmembrane region" description="Helical" evidence="9">
    <location>
        <begin position="720"/>
        <end position="739"/>
    </location>
</feature>
<dbReference type="InterPro" id="IPR048631">
    <property type="entry name" value="SecD_1st"/>
</dbReference>
<gene>
    <name evidence="15" type="primary">secDF</name>
    <name evidence="9" type="synonym">secD</name>
    <name evidence="10" type="synonym">secF</name>
    <name evidence="15" type="ORF">V2H41_11400</name>
</gene>
<evidence type="ECO:0000256" key="3">
    <source>
        <dbReference type="ARBA" id="ARBA00022475"/>
    </source>
</evidence>
<evidence type="ECO:0000313" key="15">
    <source>
        <dbReference type="EMBL" id="MEE6187877.1"/>
    </source>
</evidence>
<sequence>MQLKGLVRFFTILLIIYSLYQLSFTWLVRNHEKKLEKQARTFVDKNFPTPEAKYPNNRDSQEIYREFLSQAYEARLARLKDSTKDVTLTYGFTGPISYQKAKSEELNLGLDLQGGMSITMEVEMSGVLKTLANNSKDPNFLKALSNAEARKGNSDANFVTLFVEEYKKLVPNARLAELFANANNSEIKVTDSDSKVISFLNEQAKVAFDNTARLITTRIDKFGVAQPSINPDPDKQIISVELPGVQDKERVRKNLQASANLQFWEVYTLNEIAASISSANDAFFAYNNENKPATSQQNDSTATAAAPADGTAAAPSDSGNLQDQLKQLAQQGNTSTTPEANQEEEAKKYLSGWIDFSAAAQGRINGVGLVMIKDTAEVRAILESPVVKNHFPADLVWMFGIPEKKSPFVQLHAIKTYGRESARLGGEMVTNARYDFDQAGRTHVTLDMNPVGARIWADMTRANVGRPIAIVVDNIVYSAPNVNEPIEGGRSSISGSFTTEEASDLANILKIGKLPAPAKIVSDTTVGPTLGAAALKGGMTSFIISFIVIFTLMIIYYNTGGWVANIALILNLLFTVGVLAGLGATLTAPGIAGLVLTIGMAVDTNVLIYERIKEELRKGKAYIPAINQGYHRSLAPVLDGHITTMLTAFILYYFGLGPVKGFATTQILGLFLSLFCGILVSRWVTDWFTNKNRHLQYFTKISTAIEKKSNFKFIEFRKKAYVISAIIALLAIGTIFNGFDYGVEFDGGRSYKIAFGKKVDVEAVRADLKATFEDENPIIKTVGDASTLDITTAYMIRDPRTQYADSVVEYKLYEGLKKYLPENTTYQQFDQIYKRETKKVLPTISDDLKKGAIKATLLAIFVIFIYIFLRFRDWRFSLGTIFALIHDALMVLIVFSYARKFVPFPLEIDQHFIAAILTVLGFSMNDTVVVFDRIREDMKLYPSMDQKQLINKAINETLSRTIMTTLTVFLTILILFIFGGEVTRGFAFAMLIGVLTGIYSTVFVAAPVLIDLKGGIKKSKPQVDIHAPKAQTT</sequence>
<dbReference type="InterPro" id="IPR005665">
    <property type="entry name" value="SecF_bac"/>
</dbReference>
<feature type="transmembrane region" description="Helical" evidence="9">
    <location>
        <begin position="667"/>
        <end position="685"/>
    </location>
</feature>
<comment type="caution">
    <text evidence="9">Lacks conserved residue(s) required for the propagation of feature annotation.</text>
</comment>
<dbReference type="NCBIfam" id="TIGR00966">
    <property type="entry name" value="transloc_SecF"/>
    <property type="match status" value="1"/>
</dbReference>
<evidence type="ECO:0000256" key="5">
    <source>
        <dbReference type="ARBA" id="ARBA00022927"/>
    </source>
</evidence>
<feature type="region of interest" description="Disordered" evidence="11">
    <location>
        <begin position="290"/>
        <end position="320"/>
    </location>
</feature>
<keyword evidence="16" id="KW-1185">Reference proteome</keyword>
<evidence type="ECO:0000256" key="7">
    <source>
        <dbReference type="ARBA" id="ARBA00023010"/>
    </source>
</evidence>
<comment type="similarity">
    <text evidence="10">Belongs to the SecD/SecF family. SecF subfamily.</text>
</comment>